<evidence type="ECO:0000256" key="1">
    <source>
        <dbReference type="ARBA" id="ARBA00000654"/>
    </source>
</evidence>
<evidence type="ECO:0000313" key="10">
    <source>
        <dbReference type="Proteomes" id="UP000245086"/>
    </source>
</evidence>
<comment type="caution">
    <text evidence="9">The sequence shown here is derived from an EMBL/GenBank/DDBJ whole genome shotgun (WGS) entry which is preliminary data.</text>
</comment>
<dbReference type="PROSITE" id="PS00159">
    <property type="entry name" value="ALDOLASE_KDPG_KHG_1"/>
    <property type="match status" value="1"/>
</dbReference>
<dbReference type="PANTHER" id="PTHR30246:SF1">
    <property type="entry name" value="2-DEHYDRO-3-DEOXY-6-PHOSPHOGALACTONATE ALDOLASE-RELATED"/>
    <property type="match status" value="1"/>
</dbReference>
<dbReference type="Gene3D" id="3.20.20.70">
    <property type="entry name" value="Aldolase class I"/>
    <property type="match status" value="1"/>
</dbReference>
<keyword evidence="10" id="KW-1185">Reference proteome</keyword>
<evidence type="ECO:0000313" key="9">
    <source>
        <dbReference type="EMBL" id="GBF59009.1"/>
    </source>
</evidence>
<dbReference type="GO" id="GO:0008675">
    <property type="term" value="F:2-dehydro-3-deoxy-phosphogluconate aldolase activity"/>
    <property type="evidence" value="ECO:0007669"/>
    <property type="project" value="UniProtKB-EC"/>
</dbReference>
<evidence type="ECO:0000256" key="7">
    <source>
        <dbReference type="ARBA" id="ARBA00023270"/>
    </source>
</evidence>
<comment type="subunit">
    <text evidence="4">Homotrimer.</text>
</comment>
<dbReference type="RefSeq" id="WP_108985864.1">
    <property type="nucleotide sequence ID" value="NZ_BFBR01000009.1"/>
</dbReference>
<dbReference type="EC" id="4.1.2.14" evidence="5"/>
<evidence type="ECO:0000256" key="4">
    <source>
        <dbReference type="ARBA" id="ARBA00011233"/>
    </source>
</evidence>
<accession>A0A2P2ED72</accession>
<dbReference type="AlphaFoldDB" id="A0A2P2ED72"/>
<sequence length="209" mass="21262">MTSFASQLRAAPLIPVLTIAELEKAEQLALALQAGGLKNLEVTLRTPVALEAIALMKAAAPDLAIGAGTVLSEGDVEACFKVGADFIVTPGSSPGLRAALLKADANVMVGVATATEVMSRLEEGFGILKFFPAEQSGGAAALKSFAGPLPDARFCPTGGVTPDKIDSYLALPNVVAVGGTWIATPELIAAGDFATIEANARKAAGFKKP</sequence>
<proteinExistence type="inferred from homology"/>
<dbReference type="PROSITE" id="PS00160">
    <property type="entry name" value="ALDOLASE_KDPG_KHG_2"/>
    <property type="match status" value="1"/>
</dbReference>
<dbReference type="CDD" id="cd00452">
    <property type="entry name" value="KDPG_aldolase"/>
    <property type="match status" value="1"/>
</dbReference>
<dbReference type="NCBIfam" id="TIGR01182">
    <property type="entry name" value="eda"/>
    <property type="match status" value="1"/>
</dbReference>
<dbReference type="PANTHER" id="PTHR30246">
    <property type="entry name" value="2-KETO-3-DEOXY-6-PHOSPHOGLUCONATE ALDOLASE"/>
    <property type="match status" value="1"/>
</dbReference>
<comment type="pathway">
    <text evidence="2">Carbohydrate acid metabolism; 2-dehydro-3-deoxy-D-gluconate degradation; D-glyceraldehyde 3-phosphate and pyruvate from 2-dehydro-3-deoxy-D-gluconate: step 2/2.</text>
</comment>
<dbReference type="InterPro" id="IPR031337">
    <property type="entry name" value="KDPG/KHG_AS_1"/>
</dbReference>
<keyword evidence="6 9" id="KW-0456">Lyase</keyword>
<dbReference type="InterPro" id="IPR000887">
    <property type="entry name" value="Aldlse_KDPG_KHG"/>
</dbReference>
<reference evidence="9 10" key="1">
    <citation type="journal article" date="2018" name="Genome Announc.">
        <title>Draft Genome Sequence of "Candidatus Phycosocius bacilliformis," an Alphaproteobacterial Ectosymbiont of the Hydrocarbon-Producing Green Alga Botryococcus braunii.</title>
        <authorList>
            <person name="Tanabe Y."/>
            <person name="Yamaguchi H."/>
            <person name="Watanabe M.M."/>
        </authorList>
    </citation>
    <scope>NUCLEOTIDE SEQUENCE [LARGE SCALE GENOMIC DNA]</scope>
    <source>
        <strain evidence="9 10">BOTRYCO-2</strain>
    </source>
</reference>
<name>A0A2P2ED72_9PROT</name>
<evidence type="ECO:0000256" key="6">
    <source>
        <dbReference type="ARBA" id="ARBA00023239"/>
    </source>
</evidence>
<evidence type="ECO:0000256" key="5">
    <source>
        <dbReference type="ARBA" id="ARBA00013063"/>
    </source>
</evidence>
<keyword evidence="7" id="KW-0704">Schiff base</keyword>
<keyword evidence="8" id="KW-0119">Carbohydrate metabolism</keyword>
<evidence type="ECO:0000256" key="3">
    <source>
        <dbReference type="ARBA" id="ARBA00006906"/>
    </source>
</evidence>
<dbReference type="OrthoDB" id="9805177at2"/>
<dbReference type="Proteomes" id="UP000245086">
    <property type="component" value="Unassembled WGS sequence"/>
</dbReference>
<dbReference type="EMBL" id="BFBR01000009">
    <property type="protein sequence ID" value="GBF59009.1"/>
    <property type="molecule type" value="Genomic_DNA"/>
</dbReference>
<evidence type="ECO:0000256" key="8">
    <source>
        <dbReference type="ARBA" id="ARBA00023277"/>
    </source>
</evidence>
<comment type="similarity">
    <text evidence="3">Belongs to the KHG/KDPG aldolase family.</text>
</comment>
<dbReference type="Pfam" id="PF01081">
    <property type="entry name" value="Aldolase"/>
    <property type="match status" value="1"/>
</dbReference>
<dbReference type="InterPro" id="IPR031338">
    <property type="entry name" value="KDPG/KHG_AS_2"/>
</dbReference>
<gene>
    <name evidence="9" type="primary">eda</name>
    <name evidence="9" type="ORF">PbB2_02701</name>
</gene>
<dbReference type="InterPro" id="IPR013785">
    <property type="entry name" value="Aldolase_TIM"/>
</dbReference>
<comment type="catalytic activity">
    <reaction evidence="1">
        <text>2-dehydro-3-deoxy-6-phospho-D-gluconate = D-glyceraldehyde 3-phosphate + pyruvate</text>
        <dbReference type="Rhea" id="RHEA:17089"/>
        <dbReference type="ChEBI" id="CHEBI:15361"/>
        <dbReference type="ChEBI" id="CHEBI:57569"/>
        <dbReference type="ChEBI" id="CHEBI:59776"/>
        <dbReference type="EC" id="4.1.2.14"/>
    </reaction>
</comment>
<dbReference type="SUPFAM" id="SSF51569">
    <property type="entry name" value="Aldolase"/>
    <property type="match status" value="1"/>
</dbReference>
<protein>
    <recommendedName>
        <fullName evidence="5">2-dehydro-3-deoxy-phosphogluconate aldolase</fullName>
        <ecNumber evidence="5">4.1.2.14</ecNumber>
    </recommendedName>
</protein>
<evidence type="ECO:0000256" key="2">
    <source>
        <dbReference type="ARBA" id="ARBA00004736"/>
    </source>
</evidence>
<organism evidence="9 10">
    <name type="scientific">Candidatus Phycosocius bacilliformis</name>
    <dbReference type="NCBI Taxonomy" id="1445552"/>
    <lineage>
        <taxon>Bacteria</taxon>
        <taxon>Pseudomonadati</taxon>
        <taxon>Pseudomonadota</taxon>
        <taxon>Alphaproteobacteria</taxon>
        <taxon>Caulobacterales</taxon>
        <taxon>Caulobacterales incertae sedis</taxon>
        <taxon>Candidatus Phycosocius</taxon>
    </lineage>
</organism>